<gene>
    <name evidence="1" type="ORF">Tco_0878171</name>
</gene>
<dbReference type="PANTHER" id="PTHR45786">
    <property type="entry name" value="DNA BINDING PROTEIN-LIKE"/>
    <property type="match status" value="1"/>
</dbReference>
<evidence type="ECO:0000313" key="1">
    <source>
        <dbReference type="EMBL" id="GJT19465.1"/>
    </source>
</evidence>
<name>A0ABQ5BX62_9ASTR</name>
<protein>
    <submittedName>
        <fullName evidence="1">Uncharacterized protein</fullName>
    </submittedName>
</protein>
<reference evidence="1" key="1">
    <citation type="journal article" date="2022" name="Int. J. Mol. Sci.">
        <title>Draft Genome of Tanacetum Coccineum: Genomic Comparison of Closely Related Tanacetum-Family Plants.</title>
        <authorList>
            <person name="Yamashiro T."/>
            <person name="Shiraishi A."/>
            <person name="Nakayama K."/>
            <person name="Satake H."/>
        </authorList>
    </citation>
    <scope>NUCLEOTIDE SEQUENCE</scope>
</reference>
<proteinExistence type="predicted"/>
<organism evidence="1 2">
    <name type="scientific">Tanacetum coccineum</name>
    <dbReference type="NCBI Taxonomy" id="301880"/>
    <lineage>
        <taxon>Eukaryota</taxon>
        <taxon>Viridiplantae</taxon>
        <taxon>Streptophyta</taxon>
        <taxon>Embryophyta</taxon>
        <taxon>Tracheophyta</taxon>
        <taxon>Spermatophyta</taxon>
        <taxon>Magnoliopsida</taxon>
        <taxon>eudicotyledons</taxon>
        <taxon>Gunneridae</taxon>
        <taxon>Pentapetalae</taxon>
        <taxon>asterids</taxon>
        <taxon>campanulids</taxon>
        <taxon>Asterales</taxon>
        <taxon>Asteraceae</taxon>
        <taxon>Asteroideae</taxon>
        <taxon>Anthemideae</taxon>
        <taxon>Anthemidinae</taxon>
        <taxon>Tanacetum</taxon>
    </lineage>
</organism>
<accession>A0ABQ5BX62</accession>
<keyword evidence="2" id="KW-1185">Reference proteome</keyword>
<dbReference type="EMBL" id="BQNB010013719">
    <property type="protein sequence ID" value="GJT19465.1"/>
    <property type="molecule type" value="Genomic_DNA"/>
</dbReference>
<comment type="caution">
    <text evidence="1">The sequence shown here is derived from an EMBL/GenBank/DDBJ whole genome shotgun (WGS) entry which is preliminary data.</text>
</comment>
<reference evidence="1" key="2">
    <citation type="submission" date="2022-01" db="EMBL/GenBank/DDBJ databases">
        <authorList>
            <person name="Yamashiro T."/>
            <person name="Shiraishi A."/>
            <person name="Satake H."/>
            <person name="Nakayama K."/>
        </authorList>
    </citation>
    <scope>NUCLEOTIDE SEQUENCE</scope>
</reference>
<dbReference type="PANTHER" id="PTHR45786:SF74">
    <property type="entry name" value="ATP-DEPENDENT DNA HELICASE"/>
    <property type="match status" value="1"/>
</dbReference>
<dbReference type="Proteomes" id="UP001151760">
    <property type="component" value="Unassembled WGS sequence"/>
</dbReference>
<sequence length="224" mass="25932">MHGPYVRQMIPEPCDPDCEVSIAETFHEKTDEELTEKEDGKVRLSKFHEVSPPLNRGPYTLRINGQNYHRIGSLLPKEAIQPRDWCHSHNSINVELKLLGDKTKVRQYNKPTVSEVAALITNDFGDDAHILLWLEEHCKCSTTAKIDDIISAELPFQAEDPEGYKLWNENWEALSNYILPKKRKLFRYPELQLSDEQIQNYCLLEIQELLNGNGRDLSDFEDLP</sequence>
<evidence type="ECO:0000313" key="2">
    <source>
        <dbReference type="Proteomes" id="UP001151760"/>
    </source>
</evidence>